<dbReference type="InterPro" id="IPR017900">
    <property type="entry name" value="4Fe4S_Fe_S_CS"/>
</dbReference>
<keyword evidence="8" id="KW-0408">Iron</keyword>
<dbReference type="GO" id="GO:0051539">
    <property type="term" value="F:4 iron, 4 sulfur cluster binding"/>
    <property type="evidence" value="ECO:0007669"/>
    <property type="project" value="UniProtKB-KW"/>
</dbReference>
<gene>
    <name evidence="13" type="primary">fdxB</name>
    <name evidence="13" type="ORF">HZT40_04360</name>
</gene>
<sequence>MEPITGITRGGVAWTPAFITAINQGRCIGCGRCYKVCPRDVFELVERDELDLEVDDDDESDSDYDDDDNTMVMNLKDALDCIGCQACAKVCPKKCMSHAPQALPA</sequence>
<dbReference type="SUPFAM" id="SSF54862">
    <property type="entry name" value="4Fe-4S ferredoxins"/>
    <property type="match status" value="1"/>
</dbReference>
<dbReference type="PROSITE" id="PS51379">
    <property type="entry name" value="4FE4S_FER_2"/>
    <property type="match status" value="2"/>
</dbReference>
<dbReference type="Pfam" id="PF12838">
    <property type="entry name" value="Fer4_7"/>
    <property type="match status" value="1"/>
</dbReference>
<reference evidence="13" key="1">
    <citation type="submission" date="2020-06" db="EMBL/GenBank/DDBJ databases">
        <title>Analysis procedures for assessing recovery of high quality, complete, closed genomes from Nanopore long read metagenome sequencing.</title>
        <authorList>
            <person name="Bessarab I."/>
            <person name="Arumugam K."/>
            <person name="Haryono M."/>
            <person name="Liu X."/>
            <person name="Roy S."/>
            <person name="Zuniga-Montanez R.E."/>
            <person name="Qiu G."/>
            <person name="Drautz-Moses D.I."/>
            <person name="Law Y.Y."/>
            <person name="Wuertz S."/>
            <person name="Lauro F.M."/>
            <person name="Huson D.H."/>
            <person name="Williams R.B."/>
        </authorList>
    </citation>
    <scope>NUCLEOTIDE SEQUENCE [LARGE SCALE GENOMIC DNA]</scope>
    <source>
        <strain evidence="13">SSD2</strain>
    </source>
</reference>
<evidence type="ECO:0000256" key="10">
    <source>
        <dbReference type="ARBA" id="ARBA00023231"/>
    </source>
</evidence>
<feature type="domain" description="4Fe-4S ferredoxin-type" evidence="12">
    <location>
        <begin position="18"/>
        <end position="47"/>
    </location>
</feature>
<protein>
    <recommendedName>
        <fullName evidence="11">Ferredoxin III</fullName>
    </recommendedName>
</protein>
<proteinExistence type="predicted"/>
<dbReference type="InterPro" id="IPR014283">
    <property type="entry name" value="FdIII_4_nif"/>
</dbReference>
<evidence type="ECO:0000313" key="14">
    <source>
        <dbReference type="Proteomes" id="UP000510621"/>
    </source>
</evidence>
<evidence type="ECO:0000256" key="4">
    <source>
        <dbReference type="ARBA" id="ARBA00022485"/>
    </source>
</evidence>
<evidence type="ECO:0000256" key="7">
    <source>
        <dbReference type="ARBA" id="ARBA00022982"/>
    </source>
</evidence>
<dbReference type="AlphaFoldDB" id="A0A7L6APE4"/>
<dbReference type="EMBL" id="CP059265">
    <property type="protein sequence ID" value="QLQ30968.1"/>
    <property type="molecule type" value="Genomic_DNA"/>
</dbReference>
<dbReference type="KEGG" id="this:HZT40_04360"/>
<dbReference type="PANTHER" id="PTHR43687:SF1">
    <property type="entry name" value="FERREDOXIN III"/>
    <property type="match status" value="1"/>
</dbReference>
<dbReference type="InterPro" id="IPR050572">
    <property type="entry name" value="Fe-S_Ferredoxin"/>
</dbReference>
<evidence type="ECO:0000256" key="3">
    <source>
        <dbReference type="ARBA" id="ARBA00022448"/>
    </source>
</evidence>
<evidence type="ECO:0000256" key="5">
    <source>
        <dbReference type="ARBA" id="ARBA00022723"/>
    </source>
</evidence>
<evidence type="ECO:0000256" key="2">
    <source>
        <dbReference type="ARBA" id="ARBA00003532"/>
    </source>
</evidence>
<keyword evidence="6" id="KW-0677">Repeat</keyword>
<comment type="function">
    <text evidence="2">Ferredoxins are iron-sulfur proteins that transfer electrons in a wide variety of metabolic reactions.</text>
</comment>
<keyword evidence="10" id="KW-0535">Nitrogen fixation</keyword>
<keyword evidence="7" id="KW-0249">Electron transport</keyword>
<keyword evidence="5" id="KW-0479">Metal-binding</keyword>
<comment type="cofactor">
    <cofactor evidence="1">
        <name>[4Fe-4S] cluster</name>
        <dbReference type="ChEBI" id="CHEBI:49883"/>
    </cofactor>
</comment>
<dbReference type="PROSITE" id="PS00198">
    <property type="entry name" value="4FE4S_FER_1"/>
    <property type="match status" value="2"/>
</dbReference>
<evidence type="ECO:0000259" key="12">
    <source>
        <dbReference type="PROSITE" id="PS51379"/>
    </source>
</evidence>
<keyword evidence="3" id="KW-0813">Transport</keyword>
<dbReference type="InterPro" id="IPR017896">
    <property type="entry name" value="4Fe4S_Fe-S-bd"/>
</dbReference>
<keyword evidence="14" id="KW-1185">Reference proteome</keyword>
<organism evidence="13 14">
    <name type="scientific">Candidatus Thiothrix singaporensis</name>
    <dbReference type="NCBI Taxonomy" id="2799669"/>
    <lineage>
        <taxon>Bacteria</taxon>
        <taxon>Pseudomonadati</taxon>
        <taxon>Pseudomonadota</taxon>
        <taxon>Gammaproteobacteria</taxon>
        <taxon>Thiotrichales</taxon>
        <taxon>Thiotrichaceae</taxon>
        <taxon>Thiothrix</taxon>
    </lineage>
</organism>
<feature type="domain" description="4Fe-4S ferredoxin-type" evidence="12">
    <location>
        <begin position="71"/>
        <end position="101"/>
    </location>
</feature>
<dbReference type="GO" id="GO:0046872">
    <property type="term" value="F:metal ion binding"/>
    <property type="evidence" value="ECO:0007669"/>
    <property type="project" value="UniProtKB-KW"/>
</dbReference>
<name>A0A7L6APE4_9GAMM</name>
<keyword evidence="9" id="KW-0411">Iron-sulfur</keyword>
<dbReference type="Proteomes" id="UP000510621">
    <property type="component" value="Chromosome"/>
</dbReference>
<keyword evidence="4" id="KW-0004">4Fe-4S</keyword>
<evidence type="ECO:0000256" key="8">
    <source>
        <dbReference type="ARBA" id="ARBA00023004"/>
    </source>
</evidence>
<accession>A0A7L6APE4</accession>
<dbReference type="Gene3D" id="3.30.70.20">
    <property type="match status" value="1"/>
</dbReference>
<dbReference type="PANTHER" id="PTHR43687">
    <property type="entry name" value="ADENYLYLSULFATE REDUCTASE, BETA SUBUNIT"/>
    <property type="match status" value="1"/>
</dbReference>
<evidence type="ECO:0000256" key="1">
    <source>
        <dbReference type="ARBA" id="ARBA00001966"/>
    </source>
</evidence>
<evidence type="ECO:0000256" key="6">
    <source>
        <dbReference type="ARBA" id="ARBA00022737"/>
    </source>
</evidence>
<evidence type="ECO:0000313" key="13">
    <source>
        <dbReference type="EMBL" id="QLQ30968.1"/>
    </source>
</evidence>
<evidence type="ECO:0000256" key="11">
    <source>
        <dbReference type="ARBA" id="ARBA00030616"/>
    </source>
</evidence>
<dbReference type="NCBIfam" id="TIGR02936">
    <property type="entry name" value="fdxN_nitrog"/>
    <property type="match status" value="1"/>
</dbReference>
<evidence type="ECO:0000256" key="9">
    <source>
        <dbReference type="ARBA" id="ARBA00023014"/>
    </source>
</evidence>